<dbReference type="AlphaFoldDB" id="A0A8S1PWY0"/>
<evidence type="ECO:0000313" key="1">
    <source>
        <dbReference type="EMBL" id="CAD8107780.1"/>
    </source>
</evidence>
<evidence type="ECO:0000313" key="2">
    <source>
        <dbReference type="Proteomes" id="UP000692954"/>
    </source>
</evidence>
<organism evidence="1 2">
    <name type="scientific">Paramecium sonneborni</name>
    <dbReference type="NCBI Taxonomy" id="65129"/>
    <lineage>
        <taxon>Eukaryota</taxon>
        <taxon>Sar</taxon>
        <taxon>Alveolata</taxon>
        <taxon>Ciliophora</taxon>
        <taxon>Intramacronucleata</taxon>
        <taxon>Oligohymenophorea</taxon>
        <taxon>Peniculida</taxon>
        <taxon>Parameciidae</taxon>
        <taxon>Paramecium</taxon>
    </lineage>
</organism>
<comment type="caution">
    <text evidence="1">The sequence shown here is derived from an EMBL/GenBank/DDBJ whole genome shotgun (WGS) entry which is preliminary data.</text>
</comment>
<keyword evidence="2" id="KW-1185">Reference proteome</keyword>
<accession>A0A8S1PWY0</accession>
<gene>
    <name evidence="1" type="ORF">PSON_ATCC_30995.1.T0890200</name>
</gene>
<proteinExistence type="predicted"/>
<dbReference type="EMBL" id="CAJJDN010000089">
    <property type="protein sequence ID" value="CAD8107780.1"/>
    <property type="molecule type" value="Genomic_DNA"/>
</dbReference>
<protein>
    <submittedName>
        <fullName evidence="1">Uncharacterized protein</fullName>
    </submittedName>
</protein>
<name>A0A8S1PWY0_9CILI</name>
<dbReference type="Proteomes" id="UP000692954">
    <property type="component" value="Unassembled WGS sequence"/>
</dbReference>
<sequence>MKNFQKGYLELNQIWLSRQEYEAHQKRMVQQRKLTPPRDSRIYEQVKKTQFLNNRKRELMKWQTIQEQNTQILARLVKISNRSPTPPSQCGTPRGRRALKEQKLRIESENKRLHNKLIGIQSDLKQEKFQESFMKHKNIQKHMQRFYFDPNLHKIKLRVDAFLDNVNSQRVNDRSKSQYQNSKSFRFDYSPFKQQKTGVVLQKLSYSRDYSLRRQ</sequence>
<dbReference type="OrthoDB" id="290407at2759"/>
<reference evidence="1" key="1">
    <citation type="submission" date="2021-01" db="EMBL/GenBank/DDBJ databases">
        <authorList>
            <consortium name="Genoscope - CEA"/>
            <person name="William W."/>
        </authorList>
    </citation>
    <scope>NUCLEOTIDE SEQUENCE</scope>
</reference>